<organism evidence="2 3">
    <name type="scientific">Cyclocybe aegerita</name>
    <name type="common">Black poplar mushroom</name>
    <name type="synonym">Agrocybe aegerita</name>
    <dbReference type="NCBI Taxonomy" id="1973307"/>
    <lineage>
        <taxon>Eukaryota</taxon>
        <taxon>Fungi</taxon>
        <taxon>Dikarya</taxon>
        <taxon>Basidiomycota</taxon>
        <taxon>Agaricomycotina</taxon>
        <taxon>Agaricomycetes</taxon>
        <taxon>Agaricomycetidae</taxon>
        <taxon>Agaricales</taxon>
        <taxon>Agaricineae</taxon>
        <taxon>Bolbitiaceae</taxon>
        <taxon>Cyclocybe</taxon>
    </lineage>
</organism>
<evidence type="ECO:0000313" key="3">
    <source>
        <dbReference type="Proteomes" id="UP000467700"/>
    </source>
</evidence>
<dbReference type="Proteomes" id="UP000467700">
    <property type="component" value="Unassembled WGS sequence"/>
</dbReference>
<comment type="caution">
    <text evidence="2">The sequence shown here is derived from an EMBL/GenBank/DDBJ whole genome shotgun (WGS) entry which is preliminary data.</text>
</comment>
<keyword evidence="3" id="KW-1185">Reference proteome</keyword>
<dbReference type="PANTHER" id="PTHR40780">
    <property type="entry name" value="DUF3669 DOMAIN-CONTAINING PROTEIN"/>
    <property type="match status" value="1"/>
</dbReference>
<dbReference type="PANTHER" id="PTHR40780:SF2">
    <property type="entry name" value="DUF3669 DOMAIN-CONTAINING PROTEIN"/>
    <property type="match status" value="1"/>
</dbReference>
<protein>
    <recommendedName>
        <fullName evidence="1">DUF3669 domain-containing protein</fullName>
    </recommendedName>
</protein>
<dbReference type="Pfam" id="PF12417">
    <property type="entry name" value="DUF3669"/>
    <property type="match status" value="1"/>
</dbReference>
<dbReference type="InterPro" id="IPR022137">
    <property type="entry name" value="Znf_prot_DUF3669"/>
</dbReference>
<sequence length="122" mass="13787">MTARNDARDIEVVLGANITDAVPSRPGGRRELRAWVIDFNQVKEFNFTEGQIPLLVDAFYANEAYFPRARLADSLYDVFSKAYLEECNKIGEVAGQLGHKFIIELEAEQALKDAEKMMPECD</sequence>
<dbReference type="AlphaFoldDB" id="A0A8S0XT89"/>
<evidence type="ECO:0000259" key="1">
    <source>
        <dbReference type="Pfam" id="PF12417"/>
    </source>
</evidence>
<gene>
    <name evidence="2" type="ORF">AAE3_LOCUS13073</name>
</gene>
<accession>A0A8S0XT89</accession>
<proteinExistence type="predicted"/>
<dbReference type="OrthoDB" id="2993351at2759"/>
<feature type="domain" description="DUF3669" evidence="1">
    <location>
        <begin position="35"/>
        <end position="90"/>
    </location>
</feature>
<reference evidence="2 3" key="1">
    <citation type="submission" date="2020-01" db="EMBL/GenBank/DDBJ databases">
        <authorList>
            <person name="Gupta K D."/>
        </authorList>
    </citation>
    <scope>NUCLEOTIDE SEQUENCE [LARGE SCALE GENOMIC DNA]</scope>
</reference>
<dbReference type="EMBL" id="CACVBS010000097">
    <property type="protein sequence ID" value="CAA7270823.1"/>
    <property type="molecule type" value="Genomic_DNA"/>
</dbReference>
<evidence type="ECO:0000313" key="2">
    <source>
        <dbReference type="EMBL" id="CAA7270823.1"/>
    </source>
</evidence>
<name>A0A8S0XT89_CYCAE</name>